<feature type="domain" description="Glycine transporter" evidence="8">
    <location>
        <begin position="10"/>
        <end position="87"/>
    </location>
</feature>
<comment type="subcellular location">
    <subcellularLocation>
        <location evidence="1">Cell membrane</location>
        <topology evidence="1">Multi-pass membrane protein</topology>
    </subcellularLocation>
</comment>
<feature type="transmembrane region" description="Helical" evidence="7">
    <location>
        <begin position="98"/>
        <end position="118"/>
    </location>
</feature>
<protein>
    <submittedName>
        <fullName evidence="9">Membrane protein</fullName>
    </submittedName>
</protein>
<feature type="transmembrane region" description="Helical" evidence="7">
    <location>
        <begin position="157"/>
        <end position="176"/>
    </location>
</feature>
<feature type="transmembrane region" description="Helical" evidence="7">
    <location>
        <begin position="72"/>
        <end position="91"/>
    </location>
</feature>
<keyword evidence="3" id="KW-1003">Cell membrane</keyword>
<dbReference type="InterPro" id="IPR005115">
    <property type="entry name" value="Gly_transporter"/>
</dbReference>
<reference evidence="9" key="1">
    <citation type="journal article" date="2014" name="Int. J. Syst. Evol. Microbiol.">
        <title>Complete genome sequence of Corynebacterium casei LMG S-19264T (=DSM 44701T), isolated from a smear-ripened cheese.</title>
        <authorList>
            <consortium name="US DOE Joint Genome Institute (JGI-PGF)"/>
            <person name="Walter F."/>
            <person name="Albersmeier A."/>
            <person name="Kalinowski J."/>
            <person name="Ruckert C."/>
        </authorList>
    </citation>
    <scope>NUCLEOTIDE SEQUENCE</scope>
    <source>
        <strain evidence="9">VKM Ac-1020</strain>
    </source>
</reference>
<evidence type="ECO:0000256" key="7">
    <source>
        <dbReference type="SAM" id="Phobius"/>
    </source>
</evidence>
<sequence length="256" mass="26341">MTEPLFVIPLWADLLAVGLGGIQGALFASGFRGRARLDLLGVAIIGTMIGMGGGIIRDILLGLAPATLQNNWYLVTAVGASLVGMLLAGIFDRLNKVIVMLDAVVIGMFGAFGTAKAIANGIPLIPAIFIGACAAVGGSVIRDIAMGLPVAIMHVGSLYAVAAVVGNAALAVSYALGLPIVAAAILGIVLTTIIRVLAVVFDLSLPEQRRLNRRRVALETREIPVISAGDIPAAADLGHTGAIILPDDITRPREDD</sequence>
<dbReference type="PANTHER" id="PTHR30506:SF3">
    <property type="entry name" value="UPF0126 INNER MEMBRANE PROTEIN YADS-RELATED"/>
    <property type="match status" value="1"/>
</dbReference>
<feature type="transmembrane region" description="Helical" evidence="7">
    <location>
        <begin position="39"/>
        <end position="60"/>
    </location>
</feature>
<accession>A0A9W6H0T0</accession>
<keyword evidence="5 7" id="KW-1133">Transmembrane helix</keyword>
<organism evidence="9 10">
    <name type="scientific">Microbacterium barkeri</name>
    <dbReference type="NCBI Taxonomy" id="33917"/>
    <lineage>
        <taxon>Bacteria</taxon>
        <taxon>Bacillati</taxon>
        <taxon>Actinomycetota</taxon>
        <taxon>Actinomycetes</taxon>
        <taxon>Micrococcales</taxon>
        <taxon>Microbacteriaceae</taxon>
        <taxon>Microbacterium</taxon>
    </lineage>
</organism>
<dbReference type="EMBL" id="BSEJ01000001">
    <property type="protein sequence ID" value="GLJ60170.1"/>
    <property type="molecule type" value="Genomic_DNA"/>
</dbReference>
<feature type="transmembrane region" description="Helical" evidence="7">
    <location>
        <begin position="182"/>
        <end position="205"/>
    </location>
</feature>
<evidence type="ECO:0000256" key="5">
    <source>
        <dbReference type="ARBA" id="ARBA00022989"/>
    </source>
</evidence>
<evidence type="ECO:0000256" key="4">
    <source>
        <dbReference type="ARBA" id="ARBA00022692"/>
    </source>
</evidence>
<evidence type="ECO:0000313" key="10">
    <source>
        <dbReference type="Proteomes" id="UP001142462"/>
    </source>
</evidence>
<keyword evidence="6 7" id="KW-0472">Membrane</keyword>
<name>A0A9W6H0T0_9MICO</name>
<dbReference type="AlphaFoldDB" id="A0A9W6H0T0"/>
<comment type="caution">
    <text evidence="9">The sequence shown here is derived from an EMBL/GenBank/DDBJ whole genome shotgun (WGS) entry which is preliminary data.</text>
</comment>
<dbReference type="PANTHER" id="PTHR30506">
    <property type="entry name" value="INNER MEMBRANE PROTEIN"/>
    <property type="match status" value="1"/>
</dbReference>
<feature type="transmembrane region" description="Helical" evidence="7">
    <location>
        <begin position="124"/>
        <end position="145"/>
    </location>
</feature>
<keyword evidence="4 7" id="KW-0812">Transmembrane</keyword>
<feature type="transmembrane region" description="Helical" evidence="7">
    <location>
        <begin position="6"/>
        <end position="27"/>
    </location>
</feature>
<evidence type="ECO:0000313" key="9">
    <source>
        <dbReference type="EMBL" id="GLJ60170.1"/>
    </source>
</evidence>
<keyword evidence="10" id="KW-1185">Reference proteome</keyword>
<gene>
    <name evidence="9" type="ORF">GCM10017576_02990</name>
</gene>
<evidence type="ECO:0000256" key="6">
    <source>
        <dbReference type="ARBA" id="ARBA00023136"/>
    </source>
</evidence>
<proteinExistence type="inferred from homology"/>
<dbReference type="GO" id="GO:0005886">
    <property type="term" value="C:plasma membrane"/>
    <property type="evidence" value="ECO:0007669"/>
    <property type="project" value="UniProtKB-SubCell"/>
</dbReference>
<dbReference type="Proteomes" id="UP001142462">
    <property type="component" value="Unassembled WGS sequence"/>
</dbReference>
<reference evidence="9" key="2">
    <citation type="submission" date="2023-01" db="EMBL/GenBank/DDBJ databases">
        <authorList>
            <person name="Sun Q."/>
            <person name="Evtushenko L."/>
        </authorList>
    </citation>
    <scope>NUCLEOTIDE SEQUENCE</scope>
    <source>
        <strain evidence="9">VKM Ac-1020</strain>
    </source>
</reference>
<comment type="similarity">
    <text evidence="2">Belongs to the UPF0126 family.</text>
</comment>
<evidence type="ECO:0000256" key="3">
    <source>
        <dbReference type="ARBA" id="ARBA00022475"/>
    </source>
</evidence>
<dbReference type="Pfam" id="PF03458">
    <property type="entry name" value="Gly_transporter"/>
    <property type="match status" value="2"/>
</dbReference>
<evidence type="ECO:0000256" key="1">
    <source>
        <dbReference type="ARBA" id="ARBA00004651"/>
    </source>
</evidence>
<evidence type="ECO:0000256" key="2">
    <source>
        <dbReference type="ARBA" id="ARBA00008193"/>
    </source>
</evidence>
<dbReference type="RefSeq" id="WP_271171895.1">
    <property type="nucleotide sequence ID" value="NZ_BSEJ01000001.1"/>
</dbReference>
<feature type="domain" description="Glycine transporter" evidence="8">
    <location>
        <begin position="100"/>
        <end position="172"/>
    </location>
</feature>
<evidence type="ECO:0000259" key="8">
    <source>
        <dbReference type="Pfam" id="PF03458"/>
    </source>
</evidence>